<accession>A0A0G4LQY5</accession>
<name>A0A0G4LQY5_VERLO</name>
<dbReference type="Proteomes" id="UP000044602">
    <property type="component" value="Unassembled WGS sequence"/>
</dbReference>
<proteinExistence type="predicted"/>
<feature type="compositionally biased region" description="Basic residues" evidence="1">
    <location>
        <begin position="1"/>
        <end position="16"/>
    </location>
</feature>
<evidence type="ECO:0000256" key="1">
    <source>
        <dbReference type="SAM" id="MobiDB-lite"/>
    </source>
</evidence>
<evidence type="ECO:0000313" key="3">
    <source>
        <dbReference type="Proteomes" id="UP000044602"/>
    </source>
</evidence>
<organism evidence="2 3">
    <name type="scientific">Verticillium longisporum</name>
    <name type="common">Verticillium dahliae var. longisporum</name>
    <dbReference type="NCBI Taxonomy" id="100787"/>
    <lineage>
        <taxon>Eukaryota</taxon>
        <taxon>Fungi</taxon>
        <taxon>Dikarya</taxon>
        <taxon>Ascomycota</taxon>
        <taxon>Pezizomycotina</taxon>
        <taxon>Sordariomycetes</taxon>
        <taxon>Hypocreomycetidae</taxon>
        <taxon>Glomerellales</taxon>
        <taxon>Plectosphaerellaceae</taxon>
        <taxon>Verticillium</taxon>
    </lineage>
</organism>
<reference evidence="3" key="1">
    <citation type="submission" date="2015-05" db="EMBL/GenBank/DDBJ databases">
        <authorList>
            <person name="Fogelqvist Johan"/>
        </authorList>
    </citation>
    <scope>NUCLEOTIDE SEQUENCE [LARGE SCALE GENOMIC DNA]</scope>
</reference>
<dbReference type="AlphaFoldDB" id="A0A0G4LQY5"/>
<gene>
    <name evidence="2" type="ORF">BN1708_013915</name>
</gene>
<sequence>PPHHRVLLRRGRRHRRAPDLERRGHPRQRLPRLLRHPDPHRPAPQGPVPRPARRRQALLHLAPAQPPARLGDEARGRPQQAGPRRGPRRRPRQAAPRQPIRRPRRQYPHQPRRRHAPDEEPQLHAALPARRPRGREP</sequence>
<feature type="non-terminal residue" evidence="2">
    <location>
        <position position="1"/>
    </location>
</feature>
<feature type="compositionally biased region" description="Basic residues" evidence="1">
    <location>
        <begin position="24"/>
        <end position="34"/>
    </location>
</feature>
<keyword evidence="3" id="KW-1185">Reference proteome</keyword>
<feature type="region of interest" description="Disordered" evidence="1">
    <location>
        <begin position="1"/>
        <end position="137"/>
    </location>
</feature>
<feature type="compositionally biased region" description="Low complexity" evidence="1">
    <location>
        <begin position="58"/>
        <end position="69"/>
    </location>
</feature>
<dbReference type="EMBL" id="CVQH01017113">
    <property type="protein sequence ID" value="CRK24329.1"/>
    <property type="molecule type" value="Genomic_DNA"/>
</dbReference>
<evidence type="ECO:0000313" key="2">
    <source>
        <dbReference type="EMBL" id="CRK24329.1"/>
    </source>
</evidence>
<feature type="compositionally biased region" description="Basic residues" evidence="1">
    <location>
        <begin position="99"/>
        <end position="115"/>
    </location>
</feature>
<protein>
    <submittedName>
        <fullName evidence="2">Uncharacterized protein</fullName>
    </submittedName>
</protein>